<feature type="non-terminal residue" evidence="2">
    <location>
        <position position="383"/>
    </location>
</feature>
<accession>A0A409YQG0</accession>
<comment type="caution">
    <text evidence="2">The sequence shown here is derived from an EMBL/GenBank/DDBJ whole genome shotgun (WGS) entry which is preliminary data.</text>
</comment>
<dbReference type="PROSITE" id="PS50181">
    <property type="entry name" value="FBOX"/>
    <property type="match status" value="1"/>
</dbReference>
<dbReference type="AlphaFoldDB" id="A0A409YQG0"/>
<evidence type="ECO:0000259" key="1">
    <source>
        <dbReference type="PROSITE" id="PS50181"/>
    </source>
</evidence>
<sequence length="383" mass="44415">MADKKRGTLELMDMPLDILFETCNHLDPMDILELGRTTRAMKRLVLSPKFKPVWVKARSQYASLPACPEDLSEPAYAELIFGNTCLACGTLPLLHDQRRIFEARDRLCLDCFHRRYSLVERANMECLGLPAKVVRLLPQYMHEHEPNDSCRIKVDFYYSNAHLTSWLHQYVSHHSAEDKQRWEDAMVSQRGIISKHASLCLSWCQRRDDALVKYRTQRFLEVARELGYEDELDSSSFHSYEWHCMFLKMSRCQETLTDEVLQNLHPKIEAIMQRAKDKRLALKLQATYKARLEALNMAYSEARETYPKHLPYPHVCSIFSIPRIRSIVFDTPKTTTVTARDFNITPLNLTDVIAEATNAMHKIMLPSVISGLADKEFDPDTVM</sequence>
<evidence type="ECO:0000313" key="3">
    <source>
        <dbReference type="Proteomes" id="UP000284842"/>
    </source>
</evidence>
<dbReference type="InParanoid" id="A0A409YQG0"/>
<reference evidence="2 3" key="1">
    <citation type="journal article" date="2018" name="Evol. Lett.">
        <title>Horizontal gene cluster transfer increased hallucinogenic mushroom diversity.</title>
        <authorList>
            <person name="Reynolds H.T."/>
            <person name="Vijayakumar V."/>
            <person name="Gluck-Thaler E."/>
            <person name="Korotkin H.B."/>
            <person name="Matheny P.B."/>
            <person name="Slot J.C."/>
        </authorList>
    </citation>
    <scope>NUCLEOTIDE SEQUENCE [LARGE SCALE GENOMIC DNA]</scope>
    <source>
        <strain evidence="2 3">2629</strain>
    </source>
</reference>
<proteinExistence type="predicted"/>
<name>A0A409YQG0_9AGAR</name>
<organism evidence="2 3">
    <name type="scientific">Panaeolus cyanescens</name>
    <dbReference type="NCBI Taxonomy" id="181874"/>
    <lineage>
        <taxon>Eukaryota</taxon>
        <taxon>Fungi</taxon>
        <taxon>Dikarya</taxon>
        <taxon>Basidiomycota</taxon>
        <taxon>Agaricomycotina</taxon>
        <taxon>Agaricomycetes</taxon>
        <taxon>Agaricomycetidae</taxon>
        <taxon>Agaricales</taxon>
        <taxon>Agaricineae</taxon>
        <taxon>Galeropsidaceae</taxon>
        <taxon>Panaeolus</taxon>
    </lineage>
</organism>
<keyword evidence="3" id="KW-1185">Reference proteome</keyword>
<dbReference type="Proteomes" id="UP000284842">
    <property type="component" value="Unassembled WGS sequence"/>
</dbReference>
<protein>
    <recommendedName>
        <fullName evidence="1">F-box domain-containing protein</fullName>
    </recommendedName>
</protein>
<dbReference type="EMBL" id="NHTK01000835">
    <property type="protein sequence ID" value="PPR05236.1"/>
    <property type="molecule type" value="Genomic_DNA"/>
</dbReference>
<dbReference type="OrthoDB" id="2322499at2759"/>
<gene>
    <name evidence="2" type="ORF">CVT24_010342</name>
</gene>
<evidence type="ECO:0000313" key="2">
    <source>
        <dbReference type="EMBL" id="PPR05236.1"/>
    </source>
</evidence>
<feature type="domain" description="F-box" evidence="1">
    <location>
        <begin position="8"/>
        <end position="57"/>
    </location>
</feature>
<dbReference type="Pfam" id="PF00646">
    <property type="entry name" value="F-box"/>
    <property type="match status" value="1"/>
</dbReference>
<dbReference type="InterPro" id="IPR001810">
    <property type="entry name" value="F-box_dom"/>
</dbReference>